<evidence type="ECO:0000313" key="2">
    <source>
        <dbReference type="EMBL" id="KAK4499986.1"/>
    </source>
</evidence>
<evidence type="ECO:0000313" key="3">
    <source>
        <dbReference type="Proteomes" id="UP001305779"/>
    </source>
</evidence>
<dbReference type="EMBL" id="JAXOVC010000006">
    <property type="protein sequence ID" value="KAK4499986.1"/>
    <property type="molecule type" value="Genomic_DNA"/>
</dbReference>
<protein>
    <submittedName>
        <fullName evidence="2">Uncharacterized protein</fullName>
    </submittedName>
</protein>
<feature type="signal peptide" evidence="1">
    <location>
        <begin position="1"/>
        <end position="20"/>
    </location>
</feature>
<name>A0ABR0EFH5_ZASCE</name>
<comment type="caution">
    <text evidence="2">The sequence shown here is derived from an EMBL/GenBank/DDBJ whole genome shotgun (WGS) entry which is preliminary data.</text>
</comment>
<sequence>MQFDYILAALVGMIAIGAIASPVPEAKPEPEAEAEAVQARAEQFIGAPLRWNGFPGNSFQDNDFLDILKRDAEAEPQPLEARAEQGAQFIGSPFWYGRRVGLNRINSFNRFQDNDFIDILKRDAEPDPEALEARAEQNKQWLGNPCPPGWNGCFGVRPNFIENDFQDNDFLDLLKRDESGLRARAEQAEQAKQGEQFYFPAGRRFGRFNNFNRINRFNNFNRINRFNNFNRINRFGGWY</sequence>
<organism evidence="2 3">
    <name type="scientific">Zasmidium cellare</name>
    <name type="common">Wine cellar mold</name>
    <name type="synonym">Racodium cellare</name>
    <dbReference type="NCBI Taxonomy" id="395010"/>
    <lineage>
        <taxon>Eukaryota</taxon>
        <taxon>Fungi</taxon>
        <taxon>Dikarya</taxon>
        <taxon>Ascomycota</taxon>
        <taxon>Pezizomycotina</taxon>
        <taxon>Dothideomycetes</taxon>
        <taxon>Dothideomycetidae</taxon>
        <taxon>Mycosphaerellales</taxon>
        <taxon>Mycosphaerellaceae</taxon>
        <taxon>Zasmidium</taxon>
    </lineage>
</organism>
<feature type="chain" id="PRO_5047284842" evidence="1">
    <location>
        <begin position="21"/>
        <end position="239"/>
    </location>
</feature>
<proteinExistence type="predicted"/>
<evidence type="ECO:0000256" key="1">
    <source>
        <dbReference type="SAM" id="SignalP"/>
    </source>
</evidence>
<keyword evidence="1" id="KW-0732">Signal</keyword>
<accession>A0ABR0EFH5</accession>
<reference evidence="2 3" key="1">
    <citation type="journal article" date="2023" name="G3 (Bethesda)">
        <title>A chromosome-level genome assembly of Zasmidium syzygii isolated from banana leaves.</title>
        <authorList>
            <person name="van Westerhoven A.C."/>
            <person name="Mehrabi R."/>
            <person name="Talebi R."/>
            <person name="Steentjes M.B.F."/>
            <person name="Corcolon B."/>
            <person name="Chong P.A."/>
            <person name="Kema G.H.J."/>
            <person name="Seidl M.F."/>
        </authorList>
    </citation>
    <scope>NUCLEOTIDE SEQUENCE [LARGE SCALE GENOMIC DNA]</scope>
    <source>
        <strain evidence="2 3">P124</strain>
    </source>
</reference>
<gene>
    <name evidence="2" type="ORF">PRZ48_008172</name>
</gene>
<dbReference type="Proteomes" id="UP001305779">
    <property type="component" value="Unassembled WGS sequence"/>
</dbReference>
<keyword evidence="3" id="KW-1185">Reference proteome</keyword>